<accession>X0ZPD4</accession>
<dbReference type="PANTHER" id="PTHR10884:SF14">
    <property type="entry name" value="NADH DEHYDROGENASE [UBIQUINONE] IRON-SULFUR PROTEIN 3, MITOCHONDRIAL"/>
    <property type="match status" value="1"/>
</dbReference>
<evidence type="ECO:0000313" key="3">
    <source>
        <dbReference type="EMBL" id="GAG71269.1"/>
    </source>
</evidence>
<dbReference type="PANTHER" id="PTHR10884">
    <property type="entry name" value="NADH DEHYDROGENASE UBIQUINONE IRON-SULFUR PROTEIN 3"/>
    <property type="match status" value="1"/>
</dbReference>
<evidence type="ECO:0000256" key="1">
    <source>
        <dbReference type="ARBA" id="ARBA00007569"/>
    </source>
</evidence>
<dbReference type="Gene3D" id="3.30.460.80">
    <property type="entry name" value="NADH:ubiquinone oxidoreductase, 30kDa subunit"/>
    <property type="match status" value="1"/>
</dbReference>
<comment type="similarity">
    <text evidence="1">Belongs to the complex I 30 kDa subunit family.</text>
</comment>
<gene>
    <name evidence="3" type="ORF">S01H4_05453</name>
</gene>
<dbReference type="InterPro" id="IPR001268">
    <property type="entry name" value="NADH_UbQ_OxRdtase_30kDa_su"/>
</dbReference>
<comment type="caution">
    <text evidence="3">The sequence shown here is derived from an EMBL/GenBank/DDBJ whole genome shotgun (WGS) entry which is preliminary data.</text>
</comment>
<protein>
    <recommendedName>
        <fullName evidence="2">NADH:ubiquinone oxidoreductase 30kDa subunit domain-containing protein</fullName>
    </recommendedName>
</protein>
<name>X0ZPD4_9ZZZZ</name>
<reference evidence="3" key="1">
    <citation type="journal article" date="2014" name="Front. Microbiol.">
        <title>High frequency of phylogenetically diverse reductive dehalogenase-homologous genes in deep subseafloor sedimentary metagenomes.</title>
        <authorList>
            <person name="Kawai M."/>
            <person name="Futagami T."/>
            <person name="Toyoda A."/>
            <person name="Takaki Y."/>
            <person name="Nishi S."/>
            <person name="Hori S."/>
            <person name="Arai W."/>
            <person name="Tsubouchi T."/>
            <person name="Morono Y."/>
            <person name="Uchiyama I."/>
            <person name="Ito T."/>
            <person name="Fujiyama A."/>
            <person name="Inagaki F."/>
            <person name="Takami H."/>
        </authorList>
    </citation>
    <scope>NUCLEOTIDE SEQUENCE</scope>
    <source>
        <strain evidence="3">Expedition CK06-06</strain>
    </source>
</reference>
<dbReference type="InterPro" id="IPR037232">
    <property type="entry name" value="NADH_quin_OxRdtase_su_C/D-like"/>
</dbReference>
<evidence type="ECO:0000259" key="2">
    <source>
        <dbReference type="Pfam" id="PF00329"/>
    </source>
</evidence>
<dbReference type="GO" id="GO:0008137">
    <property type="term" value="F:NADH dehydrogenase (ubiquinone) activity"/>
    <property type="evidence" value="ECO:0007669"/>
    <property type="project" value="InterPro"/>
</dbReference>
<proteinExistence type="inferred from homology"/>
<feature type="domain" description="NADH:ubiquinone oxidoreductase 30kDa subunit" evidence="2">
    <location>
        <begin position="45"/>
        <end position="162"/>
    </location>
</feature>
<dbReference type="SUPFAM" id="SSF143243">
    <property type="entry name" value="Nqo5-like"/>
    <property type="match status" value="1"/>
</dbReference>
<sequence length="188" mass="21716">MEYMKPDEIVELFKKKLKKSAIIDNKIETKTAGIKKNSYNIIRLQINSEDLKDAVKLLSTLHFPHLAIISGNDVGEEIELIYHFSIYYGEKFKEISIDLVIHLSKEDLRIPTITDLIPGAQVTEREMKEMMGIIFEGLPDLPNLFLPRDFSKNIYPFRKDEKGIYPLSENGNYVGNNIVKKEEVKKVE</sequence>
<dbReference type="AlphaFoldDB" id="X0ZPD4"/>
<dbReference type="EMBL" id="BART01001584">
    <property type="protein sequence ID" value="GAG71269.1"/>
    <property type="molecule type" value="Genomic_DNA"/>
</dbReference>
<organism evidence="3">
    <name type="scientific">marine sediment metagenome</name>
    <dbReference type="NCBI Taxonomy" id="412755"/>
    <lineage>
        <taxon>unclassified sequences</taxon>
        <taxon>metagenomes</taxon>
        <taxon>ecological metagenomes</taxon>
    </lineage>
</organism>
<dbReference type="Pfam" id="PF00329">
    <property type="entry name" value="Complex1_30kDa"/>
    <property type="match status" value="1"/>
</dbReference>